<keyword evidence="5 9" id="KW-0812">Transmembrane</keyword>
<dbReference type="AlphaFoldDB" id="A0A5D4SVT1"/>
<comment type="similarity">
    <text evidence="8">Belongs to the NhaC Na(+)/H(+) (TC 2.A.35) antiporter family.</text>
</comment>
<feature type="transmembrane region" description="Helical" evidence="9">
    <location>
        <begin position="237"/>
        <end position="255"/>
    </location>
</feature>
<evidence type="ECO:0000256" key="1">
    <source>
        <dbReference type="ARBA" id="ARBA00004651"/>
    </source>
</evidence>
<sequence length="466" mass="49751">MEQQIQKEKINISGLAALCLISSIIAIISISLFFFKAEPHIPIFASIMVLIFFSFVKGHSWDFIETGLKNGLKEGLTPILLFILIGILIGVWMLSGTIPTFIYYGGQLISAQFFLPSVFIITAIIGISIGSSFTTAATVGVAFIALGTGMGLNPAIVAGAIISGALLGDKMSPLSDTTNIASAVCKVDLFEHIRHMLWTTIPAAIICLVVFGLFSTGNGGGQIGDFAELPKVLKEEGMVSIWALIPAVVMFGVALKRVPAIFVMMVGIIVGAVMAFVLEPGVQVGQLMDVMQNGYTGATGDEAIDSILTKGGIQSMMWSVSLVLLTLSMGGLIQQLRVMERILVMIQSFVSSTGKLIFATVVTAIGVNVTVGEQYMSIILTGQAYEKEYEKQGIAPKNLARVLEDAGTVINPLIPYGVSGVFMAGVLEVPVLDYLPFALFCLVSPLLSLFYGFTGISIRKREQAKV</sequence>
<dbReference type="Pfam" id="PF03553">
    <property type="entry name" value="Na_H_antiporter"/>
    <property type="match status" value="1"/>
</dbReference>
<accession>A0A5D4SVT1</accession>
<evidence type="ECO:0000256" key="9">
    <source>
        <dbReference type="SAM" id="Phobius"/>
    </source>
</evidence>
<evidence type="ECO:0000256" key="4">
    <source>
        <dbReference type="ARBA" id="ARBA00022475"/>
    </source>
</evidence>
<evidence type="ECO:0000259" key="10">
    <source>
        <dbReference type="Pfam" id="PF03553"/>
    </source>
</evidence>
<comment type="caution">
    <text evidence="11">The sequence shown here is derived from an EMBL/GenBank/DDBJ whole genome shotgun (WGS) entry which is preliminary data.</text>
</comment>
<comment type="subcellular location">
    <subcellularLocation>
        <location evidence="1">Cell membrane</location>
        <topology evidence="1">Multi-pass membrane protein</topology>
    </subcellularLocation>
</comment>
<feature type="transmembrane region" description="Helical" evidence="9">
    <location>
        <begin position="79"/>
        <end position="106"/>
    </location>
</feature>
<dbReference type="GO" id="GO:0015297">
    <property type="term" value="F:antiporter activity"/>
    <property type="evidence" value="ECO:0007669"/>
    <property type="project" value="UniProtKB-KW"/>
</dbReference>
<evidence type="ECO:0000256" key="5">
    <source>
        <dbReference type="ARBA" id="ARBA00022692"/>
    </source>
</evidence>
<dbReference type="OrthoDB" id="9762978at2"/>
<protein>
    <submittedName>
        <fullName evidence="11">Na+/H+ antiporter NhaC</fullName>
    </submittedName>
</protein>
<feature type="transmembrane region" description="Helical" evidence="9">
    <location>
        <begin position="118"/>
        <end position="146"/>
    </location>
</feature>
<gene>
    <name evidence="11" type="primary">nhaC</name>
    <name evidence="11" type="ORF">FZC76_12475</name>
</gene>
<dbReference type="EMBL" id="VTEV01000005">
    <property type="protein sequence ID" value="TYS67405.1"/>
    <property type="molecule type" value="Genomic_DNA"/>
</dbReference>
<dbReference type="STRING" id="79883.GCA_001636495_03969"/>
<name>A0A5D4SVT1_9BACI</name>
<evidence type="ECO:0000256" key="2">
    <source>
        <dbReference type="ARBA" id="ARBA00022448"/>
    </source>
</evidence>
<keyword evidence="4" id="KW-1003">Cell membrane</keyword>
<dbReference type="PANTHER" id="PTHR33451">
    <property type="entry name" value="MALATE-2H(+)/NA(+)-LACTATE ANTIPORTER"/>
    <property type="match status" value="1"/>
</dbReference>
<feature type="transmembrane region" description="Helical" evidence="9">
    <location>
        <begin position="260"/>
        <end position="278"/>
    </location>
</feature>
<evidence type="ECO:0000256" key="7">
    <source>
        <dbReference type="ARBA" id="ARBA00023136"/>
    </source>
</evidence>
<dbReference type="InterPro" id="IPR052180">
    <property type="entry name" value="NhaC_Na-H+_Antiporter"/>
</dbReference>
<feature type="transmembrane region" description="Helical" evidence="9">
    <location>
        <begin position="434"/>
        <end position="453"/>
    </location>
</feature>
<keyword evidence="2" id="KW-0813">Transport</keyword>
<keyword evidence="7 9" id="KW-0472">Membrane</keyword>
<feature type="transmembrane region" description="Helical" evidence="9">
    <location>
        <begin position="342"/>
        <end position="367"/>
    </location>
</feature>
<evidence type="ECO:0000313" key="12">
    <source>
        <dbReference type="Proteomes" id="UP000322524"/>
    </source>
</evidence>
<feature type="transmembrane region" description="Helical" evidence="9">
    <location>
        <begin position="196"/>
        <end position="217"/>
    </location>
</feature>
<keyword evidence="6 9" id="KW-1133">Transmembrane helix</keyword>
<reference evidence="11 12" key="1">
    <citation type="submission" date="2019-08" db="EMBL/GenBank/DDBJ databases">
        <title>Bacillus genomes from the desert of Cuatro Cienegas, Coahuila.</title>
        <authorList>
            <person name="Olmedo-Alvarez G."/>
        </authorList>
    </citation>
    <scope>NUCLEOTIDE SEQUENCE [LARGE SCALE GENOMIC DNA]</scope>
    <source>
        <strain evidence="11 12">CH28_1T</strain>
    </source>
</reference>
<evidence type="ECO:0000256" key="6">
    <source>
        <dbReference type="ARBA" id="ARBA00022989"/>
    </source>
</evidence>
<dbReference type="GO" id="GO:0005886">
    <property type="term" value="C:plasma membrane"/>
    <property type="evidence" value="ECO:0007669"/>
    <property type="project" value="UniProtKB-SubCell"/>
</dbReference>
<dbReference type="NCBIfam" id="TIGR00931">
    <property type="entry name" value="antiport_nhaC"/>
    <property type="match status" value="1"/>
</dbReference>
<dbReference type="InterPro" id="IPR004770">
    <property type="entry name" value="Na/H_antiport_NhaC"/>
</dbReference>
<feature type="domain" description="Na+/H+ antiporter NhaC-like C-terminal" evidence="10">
    <location>
        <begin position="164"/>
        <end position="456"/>
    </location>
</feature>
<keyword evidence="3" id="KW-0050">Antiport</keyword>
<dbReference type="Proteomes" id="UP000322524">
    <property type="component" value="Unassembled WGS sequence"/>
</dbReference>
<evidence type="ECO:0000256" key="3">
    <source>
        <dbReference type="ARBA" id="ARBA00022449"/>
    </source>
</evidence>
<proteinExistence type="inferred from homology"/>
<feature type="transmembrane region" description="Helical" evidence="9">
    <location>
        <begin position="41"/>
        <end position="58"/>
    </location>
</feature>
<evidence type="ECO:0000256" key="8">
    <source>
        <dbReference type="ARBA" id="ARBA00038435"/>
    </source>
</evidence>
<feature type="transmembrane region" description="Helical" evidence="9">
    <location>
        <begin position="12"/>
        <end position="35"/>
    </location>
</feature>
<dbReference type="PANTHER" id="PTHR33451:SF6">
    <property type="entry name" value="NA(+)_H(+) ANTIPORTER NHAC"/>
    <property type="match status" value="1"/>
</dbReference>
<feature type="transmembrane region" description="Helical" evidence="9">
    <location>
        <begin position="316"/>
        <end position="333"/>
    </location>
</feature>
<dbReference type="InterPro" id="IPR018461">
    <property type="entry name" value="Na/H_Antiport_NhaC-like_C"/>
</dbReference>
<organism evidence="11 12">
    <name type="scientific">Sutcliffiella horikoshii</name>
    <dbReference type="NCBI Taxonomy" id="79883"/>
    <lineage>
        <taxon>Bacteria</taxon>
        <taxon>Bacillati</taxon>
        <taxon>Bacillota</taxon>
        <taxon>Bacilli</taxon>
        <taxon>Bacillales</taxon>
        <taxon>Bacillaceae</taxon>
        <taxon>Sutcliffiella</taxon>
    </lineage>
</organism>
<evidence type="ECO:0000313" key="11">
    <source>
        <dbReference type="EMBL" id="TYS67405.1"/>
    </source>
</evidence>
<dbReference type="RefSeq" id="WP_148988520.1">
    <property type="nucleotide sequence ID" value="NZ_VTEV01000005.1"/>
</dbReference>